<dbReference type="Pfam" id="PF00144">
    <property type="entry name" value="Beta-lactamase"/>
    <property type="match status" value="1"/>
</dbReference>
<dbReference type="Gene3D" id="3.40.710.10">
    <property type="entry name" value="DD-peptidase/beta-lactamase superfamily"/>
    <property type="match status" value="1"/>
</dbReference>
<protein>
    <submittedName>
        <fullName evidence="3">Serine hydrolase</fullName>
    </submittedName>
</protein>
<evidence type="ECO:0000313" key="4">
    <source>
        <dbReference type="Proteomes" id="UP001161064"/>
    </source>
</evidence>
<reference evidence="3" key="1">
    <citation type="submission" date="2021-05" db="EMBL/GenBank/DDBJ databases">
        <authorList>
            <person name="Tanabe Y."/>
        </authorList>
    </citation>
    <scope>NUCLEOTIDE SEQUENCE</scope>
    <source>
        <strain evidence="3">BOTRYCO-1</strain>
    </source>
</reference>
<dbReference type="GO" id="GO:0016787">
    <property type="term" value="F:hydrolase activity"/>
    <property type="evidence" value="ECO:0007669"/>
    <property type="project" value="UniProtKB-KW"/>
</dbReference>
<comment type="caution">
    <text evidence="3">The sequence shown here is derived from an EMBL/GenBank/DDBJ whole genome shotgun (WGS) entry which is preliminary data.</text>
</comment>
<keyword evidence="1" id="KW-0732">Signal</keyword>
<proteinExistence type="predicted"/>
<dbReference type="PANTHER" id="PTHR43283">
    <property type="entry name" value="BETA-LACTAMASE-RELATED"/>
    <property type="match status" value="1"/>
</dbReference>
<dbReference type="PANTHER" id="PTHR43283:SF3">
    <property type="entry name" value="BETA-LACTAMASE FAMILY PROTEIN (AFU_ORTHOLOGUE AFUA_5G07500)"/>
    <property type="match status" value="1"/>
</dbReference>
<dbReference type="Proteomes" id="UP001161064">
    <property type="component" value="Unassembled WGS sequence"/>
</dbReference>
<sequence>MSPNKPFIALLAYSIGLFAFTGQATAQSLPHAKHLTLRTLPASVLPARMAAVRAVLQDGVDKKVAPGFSAALIDGFGRIETTYVGVADLSDGKAIDGDTIFRLFSMTKPITAVAVMILVEEGKLKLDAPLSTYIPSFANTVVYVSGETVESLKTEPQSRPLTLRDLLRQSAGMPYFGAEKPVERLYAMKGIERSPGEMIPDFKGPRVASLQELTDRIAAIPLAHQPGATYTYGNAIDVLGRVVEIGSGQKLGEFFKERIFAPLGMTHTGFQVQPGDSAHLANLYVAVTASKNSEAFFSHKSLKDIPPHEVPRPVDPPAISPWQSPAQLEFGGSGLVGTLGDYTRFARMIAGGGELDGVRLLKATTIAEMGSDQLGKKASGHIAQYGYSYGLGFGRVMDSALSHSGAPSGTMFWSGAAGTFFWANPKTKEAGVIMTQVIGDFIRVYQGAACRAAHGVPVQ</sequence>
<dbReference type="InterPro" id="IPR050789">
    <property type="entry name" value="Diverse_Enzym_Activities"/>
</dbReference>
<dbReference type="InterPro" id="IPR001466">
    <property type="entry name" value="Beta-lactam-related"/>
</dbReference>
<feature type="domain" description="Beta-lactamase-related" evidence="2">
    <location>
        <begin position="52"/>
        <end position="436"/>
    </location>
</feature>
<dbReference type="RefSeq" id="WP_284359202.1">
    <property type="nucleotide sequence ID" value="NZ_BPFZ01000003.1"/>
</dbReference>
<organism evidence="3 4">
    <name type="scientific">Candidatus Phycosocius spiralis</name>
    <dbReference type="NCBI Taxonomy" id="2815099"/>
    <lineage>
        <taxon>Bacteria</taxon>
        <taxon>Pseudomonadati</taxon>
        <taxon>Pseudomonadota</taxon>
        <taxon>Alphaproteobacteria</taxon>
        <taxon>Caulobacterales</taxon>
        <taxon>Caulobacterales incertae sedis</taxon>
        <taxon>Candidatus Phycosocius</taxon>
    </lineage>
</organism>
<evidence type="ECO:0000259" key="2">
    <source>
        <dbReference type="Pfam" id="PF00144"/>
    </source>
</evidence>
<evidence type="ECO:0000313" key="3">
    <source>
        <dbReference type="EMBL" id="GIU66605.1"/>
    </source>
</evidence>
<keyword evidence="3" id="KW-0378">Hydrolase</keyword>
<gene>
    <name evidence="3" type="ORF">PsB1_0759</name>
</gene>
<feature type="signal peptide" evidence="1">
    <location>
        <begin position="1"/>
        <end position="26"/>
    </location>
</feature>
<dbReference type="InterPro" id="IPR012338">
    <property type="entry name" value="Beta-lactam/transpept-like"/>
</dbReference>
<feature type="chain" id="PRO_5047046015" evidence="1">
    <location>
        <begin position="27"/>
        <end position="459"/>
    </location>
</feature>
<accession>A0ABQ4PUJ3</accession>
<dbReference type="SUPFAM" id="SSF56601">
    <property type="entry name" value="beta-lactamase/transpeptidase-like"/>
    <property type="match status" value="1"/>
</dbReference>
<dbReference type="EMBL" id="BPFZ01000003">
    <property type="protein sequence ID" value="GIU66605.1"/>
    <property type="molecule type" value="Genomic_DNA"/>
</dbReference>
<reference evidence="3" key="2">
    <citation type="journal article" date="2023" name="ISME Commun">
        <title>Characterization of a bloom-associated alphaproteobacterial lineage, 'Candidatus Phycosocius': insights into freshwater algal-bacterial interactions.</title>
        <authorList>
            <person name="Tanabe Y."/>
            <person name="Yamaguchi H."/>
            <person name="Yoshida M."/>
            <person name="Kai A."/>
            <person name="Okazaki Y."/>
        </authorList>
    </citation>
    <scope>NUCLEOTIDE SEQUENCE</scope>
    <source>
        <strain evidence="3">BOTRYCO-1</strain>
    </source>
</reference>
<name>A0ABQ4PUJ3_9PROT</name>
<evidence type="ECO:0000256" key="1">
    <source>
        <dbReference type="SAM" id="SignalP"/>
    </source>
</evidence>
<keyword evidence="4" id="KW-1185">Reference proteome</keyword>